<evidence type="ECO:0000256" key="1">
    <source>
        <dbReference type="ARBA" id="ARBA00004141"/>
    </source>
</evidence>
<dbReference type="GO" id="GO:0016126">
    <property type="term" value="P:sterol biosynthetic process"/>
    <property type="evidence" value="ECO:0007669"/>
    <property type="project" value="UniProtKB-KW"/>
</dbReference>
<evidence type="ECO:0000256" key="14">
    <source>
        <dbReference type="ARBA" id="ARBA00023221"/>
    </source>
</evidence>
<dbReference type="PANTHER" id="PTHR21257">
    <property type="entry name" value="DELTA(14)-STEROL REDUCTASE"/>
    <property type="match status" value="1"/>
</dbReference>
<gene>
    <name evidence="20" type="ORF">GUJ93_ZPchr0009g1560</name>
</gene>
<dbReference type="FunFam" id="1.20.120.1630:FF:000011">
    <property type="entry name" value="Delta(14)-sterol reductase"/>
    <property type="match status" value="1"/>
</dbReference>
<keyword evidence="10" id="KW-0756">Sterol biosynthesis</keyword>
<comment type="pathway">
    <text evidence="17">Steroid biosynthesis.</text>
</comment>
<protein>
    <recommendedName>
        <fullName evidence="18">Delta(14)-sterol reductase</fullName>
        <ecNumber evidence="3">1.3.1.70</ecNumber>
    </recommendedName>
    <alternativeName>
        <fullName evidence="15">C-14 sterol reductase</fullName>
    </alternativeName>
    <alternativeName>
        <fullName evidence="16">Sterol C14-reductase</fullName>
    </alternativeName>
</protein>
<evidence type="ECO:0000256" key="2">
    <source>
        <dbReference type="ARBA" id="ARBA00005402"/>
    </source>
</evidence>
<dbReference type="AlphaFoldDB" id="A0A8J5RJF8"/>
<evidence type="ECO:0000256" key="17">
    <source>
        <dbReference type="ARBA" id="ARBA00060577"/>
    </source>
</evidence>
<evidence type="ECO:0000256" key="5">
    <source>
        <dbReference type="ARBA" id="ARBA00022692"/>
    </source>
</evidence>
<dbReference type="EC" id="1.3.1.70" evidence="3"/>
<evidence type="ECO:0000256" key="15">
    <source>
        <dbReference type="ARBA" id="ARBA00030165"/>
    </source>
</evidence>
<evidence type="ECO:0000313" key="21">
    <source>
        <dbReference type="Proteomes" id="UP000729402"/>
    </source>
</evidence>
<evidence type="ECO:0000256" key="13">
    <source>
        <dbReference type="ARBA" id="ARBA00023166"/>
    </source>
</evidence>
<keyword evidence="11" id="KW-0443">Lipid metabolism</keyword>
<reference evidence="20" key="2">
    <citation type="submission" date="2021-02" db="EMBL/GenBank/DDBJ databases">
        <authorList>
            <person name="Kimball J.A."/>
            <person name="Haas M.W."/>
            <person name="Macchietto M."/>
            <person name="Kono T."/>
            <person name="Duquette J."/>
            <person name="Shao M."/>
        </authorList>
    </citation>
    <scope>NUCLEOTIDE SEQUENCE</scope>
    <source>
        <tissue evidence="20">Fresh leaf tissue</tissue>
    </source>
</reference>
<evidence type="ECO:0000256" key="4">
    <source>
        <dbReference type="ARBA" id="ARBA00022516"/>
    </source>
</evidence>
<feature type="transmembrane region" description="Helical" evidence="19">
    <location>
        <begin position="7"/>
        <end position="26"/>
    </location>
</feature>
<accession>A0A8J5RJF8</accession>
<keyword evidence="21" id="KW-1185">Reference proteome</keyword>
<feature type="transmembrane region" description="Helical" evidence="19">
    <location>
        <begin position="70"/>
        <end position="95"/>
    </location>
</feature>
<evidence type="ECO:0000256" key="6">
    <source>
        <dbReference type="ARBA" id="ARBA00022857"/>
    </source>
</evidence>
<keyword evidence="13" id="KW-1207">Sterol metabolism</keyword>
<dbReference type="OrthoDB" id="5326588at2759"/>
<keyword evidence="9" id="KW-0560">Oxidoreductase</keyword>
<evidence type="ECO:0000256" key="7">
    <source>
        <dbReference type="ARBA" id="ARBA00022955"/>
    </source>
</evidence>
<evidence type="ECO:0000256" key="19">
    <source>
        <dbReference type="SAM" id="Phobius"/>
    </source>
</evidence>
<dbReference type="InterPro" id="IPR001171">
    <property type="entry name" value="ERG24_DHCR-like"/>
</dbReference>
<evidence type="ECO:0000256" key="18">
    <source>
        <dbReference type="ARBA" id="ARBA00069705"/>
    </source>
</evidence>
<evidence type="ECO:0000313" key="20">
    <source>
        <dbReference type="EMBL" id="KAG8050277.1"/>
    </source>
</evidence>
<feature type="transmembrane region" description="Helical" evidence="19">
    <location>
        <begin position="115"/>
        <end position="134"/>
    </location>
</feature>
<reference evidence="20" key="1">
    <citation type="journal article" date="2021" name="bioRxiv">
        <title>Whole Genome Assembly and Annotation of Northern Wild Rice, Zizania palustris L., Supports a Whole Genome Duplication in the Zizania Genus.</title>
        <authorList>
            <person name="Haas M."/>
            <person name="Kono T."/>
            <person name="Macchietto M."/>
            <person name="Millas R."/>
            <person name="McGilp L."/>
            <person name="Shao M."/>
            <person name="Duquette J."/>
            <person name="Hirsch C.N."/>
            <person name="Kimball J."/>
        </authorList>
    </citation>
    <scope>NUCLEOTIDE SEQUENCE</scope>
    <source>
        <tissue evidence="20">Fresh leaf tissue</tissue>
    </source>
</reference>
<evidence type="ECO:0000256" key="8">
    <source>
        <dbReference type="ARBA" id="ARBA00022989"/>
    </source>
</evidence>
<dbReference type="GO" id="GO:0005789">
    <property type="term" value="C:endoplasmic reticulum membrane"/>
    <property type="evidence" value="ECO:0007669"/>
    <property type="project" value="TreeGrafter"/>
</dbReference>
<keyword evidence="7" id="KW-0752">Steroid biosynthesis</keyword>
<keyword evidence="14" id="KW-0753">Steroid metabolism</keyword>
<evidence type="ECO:0000256" key="11">
    <source>
        <dbReference type="ARBA" id="ARBA00023098"/>
    </source>
</evidence>
<evidence type="ECO:0000256" key="16">
    <source>
        <dbReference type="ARBA" id="ARBA00031227"/>
    </source>
</evidence>
<dbReference type="Proteomes" id="UP000729402">
    <property type="component" value="Unassembled WGS sequence"/>
</dbReference>
<keyword evidence="6" id="KW-0521">NADP</keyword>
<name>A0A8J5RJF8_ZIZPA</name>
<comment type="subcellular location">
    <subcellularLocation>
        <location evidence="1">Membrane</location>
        <topology evidence="1">Multi-pass membrane protein</topology>
    </subcellularLocation>
</comment>
<keyword evidence="8 19" id="KW-1133">Transmembrane helix</keyword>
<keyword evidence="12 19" id="KW-0472">Membrane</keyword>
<feature type="transmembrane region" description="Helical" evidence="19">
    <location>
        <begin position="32"/>
        <end position="50"/>
    </location>
</feature>
<keyword evidence="5 19" id="KW-0812">Transmembrane</keyword>
<comment type="similarity">
    <text evidence="2">Belongs to the ERG4/ERG24 family.</text>
</comment>
<sequence>MGIDLKFFFVRAGMMAWLFINLSLFAKSYLSGSVNLSVILYQFFCVWYIVDYFVHEEFMTSIWDVIAERLGFMLVFGDLLFIPFTFTIQVCVPFFHFCIYKFDPWLVAFEKQSGVIPLYAILNCFIFILGYLVFRGANKQKHVFKKNPNALVWGKPPKLVRGKLLASGYWGIARHCNYLGDILPALSFSLPCGTRC</sequence>
<dbReference type="GO" id="GO:0050613">
    <property type="term" value="F:Delta14-sterol reductase activity"/>
    <property type="evidence" value="ECO:0007669"/>
    <property type="project" value="UniProtKB-EC"/>
</dbReference>
<dbReference type="EMBL" id="JAAALK010000289">
    <property type="protein sequence ID" value="KAG8050277.1"/>
    <property type="molecule type" value="Genomic_DNA"/>
</dbReference>
<evidence type="ECO:0000256" key="10">
    <source>
        <dbReference type="ARBA" id="ARBA00023011"/>
    </source>
</evidence>
<dbReference type="Pfam" id="PF01222">
    <property type="entry name" value="ERG4_ERG24"/>
    <property type="match status" value="1"/>
</dbReference>
<proteinExistence type="inferred from homology"/>
<evidence type="ECO:0000256" key="12">
    <source>
        <dbReference type="ARBA" id="ARBA00023136"/>
    </source>
</evidence>
<comment type="caution">
    <text evidence="20">The sequence shown here is derived from an EMBL/GenBank/DDBJ whole genome shotgun (WGS) entry which is preliminary data.</text>
</comment>
<keyword evidence="4" id="KW-0444">Lipid biosynthesis</keyword>
<evidence type="ECO:0000256" key="9">
    <source>
        <dbReference type="ARBA" id="ARBA00023002"/>
    </source>
</evidence>
<dbReference type="PANTHER" id="PTHR21257:SF52">
    <property type="entry name" value="DELTA(14)-STEROL REDUCTASE TM7SF2"/>
    <property type="match status" value="1"/>
</dbReference>
<evidence type="ECO:0000256" key="3">
    <source>
        <dbReference type="ARBA" id="ARBA00012413"/>
    </source>
</evidence>
<organism evidence="20 21">
    <name type="scientific">Zizania palustris</name>
    <name type="common">Northern wild rice</name>
    <dbReference type="NCBI Taxonomy" id="103762"/>
    <lineage>
        <taxon>Eukaryota</taxon>
        <taxon>Viridiplantae</taxon>
        <taxon>Streptophyta</taxon>
        <taxon>Embryophyta</taxon>
        <taxon>Tracheophyta</taxon>
        <taxon>Spermatophyta</taxon>
        <taxon>Magnoliopsida</taxon>
        <taxon>Liliopsida</taxon>
        <taxon>Poales</taxon>
        <taxon>Poaceae</taxon>
        <taxon>BOP clade</taxon>
        <taxon>Oryzoideae</taxon>
        <taxon>Oryzeae</taxon>
        <taxon>Zizaniinae</taxon>
        <taxon>Zizania</taxon>
    </lineage>
</organism>